<reference evidence="2 3" key="1">
    <citation type="submission" date="2019-12" db="EMBL/GenBank/DDBJ databases">
        <authorList>
            <person name="Dong K."/>
        </authorList>
    </citation>
    <scope>NUCLEOTIDE SEQUENCE [LARGE SCALE GENOMIC DNA]</scope>
    <source>
        <strain evidence="2 3">JCM 31225</strain>
    </source>
</reference>
<proteinExistence type="predicted"/>
<evidence type="ECO:0000313" key="2">
    <source>
        <dbReference type="EMBL" id="MVZ60914.1"/>
    </source>
</evidence>
<keyword evidence="3" id="KW-1185">Reference proteome</keyword>
<sequence>MKTFNTILSTLCLLAFQTVSAQVVNVQEAIKNAPKEVPDKVGFVKKENGKTISSKTITYSYDKEGRLTEIKSNTDDYTFKYSYADNNVSRVIVSFRNNDYVQADFTYNNKGAMTKVERSGQEKTVLNLKDKNDTRQTYSWTDNKGRYHELYMDNKKNSHYTIVEHRIGKDAFKFSYDKSGTNGLENLPVPIMLATYMAMEYYNTDFYSSGFLQCIMSKPLKSITDPRENGKLYTYNSNNGLYKYLKNTSVKNGTFLNTWSFSYRKPASELKVDPKVLENKKVDKIKIGK</sequence>
<dbReference type="EMBL" id="WSQA01000002">
    <property type="protein sequence ID" value="MVZ60914.1"/>
    <property type="molecule type" value="Genomic_DNA"/>
</dbReference>
<evidence type="ECO:0008006" key="4">
    <source>
        <dbReference type="Google" id="ProtNLM"/>
    </source>
</evidence>
<protein>
    <recommendedName>
        <fullName evidence="4">DUF4595 domain-containing protein</fullName>
    </recommendedName>
</protein>
<comment type="caution">
    <text evidence="2">The sequence shown here is derived from an EMBL/GenBank/DDBJ whole genome shotgun (WGS) entry which is preliminary data.</text>
</comment>
<gene>
    <name evidence="2" type="ORF">GQF63_02645</name>
</gene>
<organism evidence="2 3">
    <name type="scientific">Sphingobacterium humi</name>
    <dbReference type="NCBI Taxonomy" id="1796905"/>
    <lineage>
        <taxon>Bacteria</taxon>
        <taxon>Pseudomonadati</taxon>
        <taxon>Bacteroidota</taxon>
        <taxon>Sphingobacteriia</taxon>
        <taxon>Sphingobacteriales</taxon>
        <taxon>Sphingobacteriaceae</taxon>
        <taxon>Sphingobacterium</taxon>
    </lineage>
</organism>
<feature type="chain" id="PRO_5027054027" description="DUF4595 domain-containing protein" evidence="1">
    <location>
        <begin position="22"/>
        <end position="289"/>
    </location>
</feature>
<dbReference type="OrthoDB" id="680586at2"/>
<evidence type="ECO:0000313" key="3">
    <source>
        <dbReference type="Proteomes" id="UP000435036"/>
    </source>
</evidence>
<accession>A0A6N8KVU3</accession>
<dbReference type="Proteomes" id="UP000435036">
    <property type="component" value="Unassembled WGS sequence"/>
</dbReference>
<feature type="signal peptide" evidence="1">
    <location>
        <begin position="1"/>
        <end position="21"/>
    </location>
</feature>
<evidence type="ECO:0000256" key="1">
    <source>
        <dbReference type="SAM" id="SignalP"/>
    </source>
</evidence>
<keyword evidence="1" id="KW-0732">Signal</keyword>
<dbReference type="RefSeq" id="WP_160367570.1">
    <property type="nucleotide sequence ID" value="NZ_WSQA01000002.1"/>
</dbReference>
<name>A0A6N8KVU3_9SPHI</name>
<dbReference type="AlphaFoldDB" id="A0A6N8KVU3"/>